<feature type="domain" description="MACPF" evidence="1">
    <location>
        <begin position="32"/>
        <end position="363"/>
    </location>
</feature>
<accession>A0A841JJ50</accession>
<dbReference type="Pfam" id="PF18885">
    <property type="entry name" value="DUF5648"/>
    <property type="match status" value="1"/>
</dbReference>
<reference evidence="2 3" key="1">
    <citation type="submission" date="2020-08" db="EMBL/GenBank/DDBJ databases">
        <title>Genomic Encyclopedia of Type Strains, Phase IV (KMG-V): Genome sequencing to study the core and pangenomes of soil and plant-associated prokaryotes.</title>
        <authorList>
            <person name="Whitman W."/>
        </authorList>
    </citation>
    <scope>NUCLEOTIDE SEQUENCE [LARGE SCALE GENOMIC DNA]</scope>
    <source>
        <strain evidence="2 3">MP601</strain>
    </source>
</reference>
<dbReference type="RefSeq" id="WP_183589609.1">
    <property type="nucleotide sequence ID" value="NZ_JACHCA010000018.1"/>
</dbReference>
<dbReference type="Proteomes" id="UP000548326">
    <property type="component" value="Unassembled WGS sequence"/>
</dbReference>
<gene>
    <name evidence="2" type="ORF">HDF22_005116</name>
</gene>
<dbReference type="InterPro" id="IPR043708">
    <property type="entry name" value="DUF5648"/>
</dbReference>
<proteinExistence type="predicted"/>
<comment type="caution">
    <text evidence="2">The sequence shown here is derived from an EMBL/GenBank/DDBJ whole genome shotgun (WGS) entry which is preliminary data.</text>
</comment>
<name>A0A841JJ50_9SPHI</name>
<organism evidence="2 3">
    <name type="scientific">Mucilaginibacter lappiensis</name>
    <dbReference type="NCBI Taxonomy" id="354630"/>
    <lineage>
        <taxon>Bacteria</taxon>
        <taxon>Pseudomonadati</taxon>
        <taxon>Bacteroidota</taxon>
        <taxon>Sphingobacteriia</taxon>
        <taxon>Sphingobacteriales</taxon>
        <taxon>Sphingobacteriaceae</taxon>
        <taxon>Mucilaginibacter</taxon>
    </lineage>
</organism>
<dbReference type="AlphaFoldDB" id="A0A841JJ50"/>
<dbReference type="EMBL" id="JACHCA010000018">
    <property type="protein sequence ID" value="MBB6130970.1"/>
    <property type="molecule type" value="Genomic_DNA"/>
</dbReference>
<dbReference type="PROSITE" id="PS51412">
    <property type="entry name" value="MACPF_2"/>
    <property type="match status" value="1"/>
</dbReference>
<dbReference type="Pfam" id="PF01823">
    <property type="entry name" value="MACPF"/>
    <property type="match status" value="1"/>
</dbReference>
<evidence type="ECO:0000259" key="1">
    <source>
        <dbReference type="PROSITE" id="PS51412"/>
    </source>
</evidence>
<protein>
    <recommendedName>
        <fullName evidence="1">MACPF domain-containing protein</fullName>
    </recommendedName>
</protein>
<evidence type="ECO:0000313" key="3">
    <source>
        <dbReference type="Proteomes" id="UP000548326"/>
    </source>
</evidence>
<sequence>MKKLYFFLLIPLFWSCKRQSDISPSKNNTPATDGKLQTRSGGDGKWDLLGYGLDVTGDLLNASSVSDAPIFDVNRFATDYLTRIDVNTTTEGTEQYYGGATAWDYLQDVSSKKSFDINGNSNPKIEGATPKSSTNLFTGSLSVNSSDENKTSYSSRYSYSTYEVSQKIKRIRFTGDATTALLTQYLTPEFINNVATLTADQLVARYGTHVMLDISIGGRLRFNYSGATLGETDYTKKTSDVKVGLGVSVLNIIGVNLSADKSKEQVTQITTATSQKEYTVKFYGGTNSGRTIAVDKDGNTSETVNIGSWQSSISVTNAALIDVGNALYLYDFIADPTKKALVKAAVDKHISDKQIVLAPQEVYEFSTPKLNRHAYNLNPNMYQQYLSDGWHPNGQPFKAYSTPYNNAVPIYQYYNPQLNDRILSANPNPGWGAWAQNGIICYGYATNIAGTVPVYSFRSQGGSGKNAYEDHYYSTNKTPYDASWTNDGPAFYAFLN</sequence>
<evidence type="ECO:0000313" key="2">
    <source>
        <dbReference type="EMBL" id="MBB6130970.1"/>
    </source>
</evidence>
<dbReference type="InterPro" id="IPR020864">
    <property type="entry name" value="MACPF"/>
</dbReference>